<dbReference type="EMBL" id="JACMRX010000003">
    <property type="protein sequence ID" value="KAF7992420.1"/>
    <property type="molecule type" value="Genomic_DNA"/>
</dbReference>
<organism evidence="5 6">
    <name type="scientific">Aphidius gifuensis</name>
    <name type="common">Parasitoid wasp</name>
    <dbReference type="NCBI Taxonomy" id="684658"/>
    <lineage>
        <taxon>Eukaryota</taxon>
        <taxon>Metazoa</taxon>
        <taxon>Ecdysozoa</taxon>
        <taxon>Arthropoda</taxon>
        <taxon>Hexapoda</taxon>
        <taxon>Insecta</taxon>
        <taxon>Pterygota</taxon>
        <taxon>Neoptera</taxon>
        <taxon>Endopterygota</taxon>
        <taxon>Hymenoptera</taxon>
        <taxon>Apocrita</taxon>
        <taxon>Ichneumonoidea</taxon>
        <taxon>Braconidae</taxon>
        <taxon>Aphidiinae</taxon>
        <taxon>Aphidius</taxon>
    </lineage>
</organism>
<name>A0A835CTJ8_APHGI</name>
<evidence type="ECO:0000256" key="4">
    <source>
        <dbReference type="SAM" id="SignalP"/>
    </source>
</evidence>
<keyword evidence="2" id="KW-0090">Biological rhythms</keyword>
<evidence type="ECO:0000313" key="5">
    <source>
        <dbReference type="EMBL" id="KAF7992420.1"/>
    </source>
</evidence>
<feature type="signal peptide" evidence="4">
    <location>
        <begin position="1"/>
        <end position="19"/>
    </location>
</feature>
<keyword evidence="1 4" id="KW-0732">Signal</keyword>
<dbReference type="Proteomes" id="UP000639338">
    <property type="component" value="Unassembled WGS sequence"/>
</dbReference>
<dbReference type="SMART" id="SM00700">
    <property type="entry name" value="JHBP"/>
    <property type="match status" value="1"/>
</dbReference>
<accession>A0A835CTJ8</accession>
<gene>
    <name evidence="5" type="ORF">HCN44_001745</name>
</gene>
<dbReference type="GO" id="GO:0007623">
    <property type="term" value="P:circadian rhythm"/>
    <property type="evidence" value="ECO:0007669"/>
    <property type="project" value="UniProtKB-ARBA"/>
</dbReference>
<reference evidence="5 6" key="1">
    <citation type="submission" date="2020-08" db="EMBL/GenBank/DDBJ databases">
        <title>Aphidius gifuensis genome sequencing and assembly.</title>
        <authorList>
            <person name="Du Z."/>
        </authorList>
    </citation>
    <scope>NUCLEOTIDE SEQUENCE [LARGE SCALE GENOMIC DNA]</scope>
    <source>
        <strain evidence="5">YNYX2018</strain>
        <tissue evidence="5">Adults</tissue>
    </source>
</reference>
<comment type="similarity">
    <text evidence="3">Belongs to the TO family.</text>
</comment>
<evidence type="ECO:0000256" key="2">
    <source>
        <dbReference type="ARBA" id="ARBA00023108"/>
    </source>
</evidence>
<dbReference type="InterPro" id="IPR038606">
    <property type="entry name" value="To_sf"/>
</dbReference>
<dbReference type="AlphaFoldDB" id="A0A835CTJ8"/>
<protein>
    <recommendedName>
        <fullName evidence="7">Odorant-binding protein</fullName>
    </recommendedName>
</protein>
<proteinExistence type="inferred from homology"/>
<dbReference type="GO" id="GO:0005615">
    <property type="term" value="C:extracellular space"/>
    <property type="evidence" value="ECO:0007669"/>
    <property type="project" value="TreeGrafter"/>
</dbReference>
<dbReference type="Gene3D" id="3.15.10.30">
    <property type="entry name" value="Haemolymph juvenile hormone binding protein"/>
    <property type="match status" value="1"/>
</dbReference>
<feature type="chain" id="PRO_5032646227" description="Odorant-binding protein" evidence="4">
    <location>
        <begin position="20"/>
        <end position="253"/>
    </location>
</feature>
<keyword evidence="6" id="KW-1185">Reference proteome</keyword>
<evidence type="ECO:0000256" key="3">
    <source>
        <dbReference type="ARBA" id="ARBA00060902"/>
    </source>
</evidence>
<dbReference type="FunFam" id="3.15.10.30:FF:000001">
    <property type="entry name" value="Takeout-like protein 1"/>
    <property type="match status" value="1"/>
</dbReference>
<sequence>MNFLYFLITLNGLIFLTSAIEKSPDIPSFLKICHRNDKHLDNCMRKSFEALRPYLKNGIPELLIPPCEPLYLPKLEIGQAAGPVSVNSTHTNIVINGGSDFILKNIKIDTVKDRIKLKLKIPKLNMKSDYSVAGKILMIPVTGRGKFTGNYTDIDTIIMIQGEQYIKSQTNKKHFRVVEFYVDFEIGDSSIHLENLFNGDKTLADAMNIFLNENWKIVTAEIKPVLENTISKLFKNFVNKIYDKYPLDILLPL</sequence>
<dbReference type="PANTHER" id="PTHR11008:SF39">
    <property type="entry name" value="CIRCADIAN CLOCK-CONTROLLED PROTEIN-LIKE PROTEIN"/>
    <property type="match status" value="1"/>
</dbReference>
<evidence type="ECO:0000313" key="6">
    <source>
        <dbReference type="Proteomes" id="UP000639338"/>
    </source>
</evidence>
<dbReference type="PANTHER" id="PTHR11008">
    <property type="entry name" value="PROTEIN TAKEOUT-LIKE PROTEIN"/>
    <property type="match status" value="1"/>
</dbReference>
<dbReference type="Pfam" id="PF06585">
    <property type="entry name" value="JHBP"/>
    <property type="match status" value="1"/>
</dbReference>
<dbReference type="InterPro" id="IPR010562">
    <property type="entry name" value="Haemolymph_juvenile_hormone-bd"/>
</dbReference>
<evidence type="ECO:0008006" key="7">
    <source>
        <dbReference type="Google" id="ProtNLM"/>
    </source>
</evidence>
<comment type="caution">
    <text evidence="5">The sequence shown here is derived from an EMBL/GenBank/DDBJ whole genome shotgun (WGS) entry which is preliminary data.</text>
</comment>
<dbReference type="OrthoDB" id="8174700at2759"/>
<evidence type="ECO:0000256" key="1">
    <source>
        <dbReference type="ARBA" id="ARBA00022729"/>
    </source>
</evidence>